<dbReference type="EMBL" id="CAEZSK010000015">
    <property type="protein sequence ID" value="CAB4534006.1"/>
    <property type="molecule type" value="Genomic_DNA"/>
</dbReference>
<dbReference type="AlphaFoldDB" id="A0A6J6B5C1"/>
<evidence type="ECO:0000313" key="1">
    <source>
        <dbReference type="EMBL" id="CAB4534006.1"/>
    </source>
</evidence>
<protein>
    <submittedName>
        <fullName evidence="1">Unannotated protein</fullName>
    </submittedName>
</protein>
<sequence>MATFILISMIITCDTCAVKDIGCGDCVLTFFLEKKQDQSAHCEIPDKTAEAIDLLSSRGIVRPLRFNSA</sequence>
<organism evidence="1">
    <name type="scientific">freshwater metagenome</name>
    <dbReference type="NCBI Taxonomy" id="449393"/>
    <lineage>
        <taxon>unclassified sequences</taxon>
        <taxon>metagenomes</taxon>
        <taxon>ecological metagenomes</taxon>
    </lineage>
</organism>
<proteinExistence type="predicted"/>
<accession>A0A6J6B5C1</accession>
<name>A0A6J6B5C1_9ZZZZ</name>
<gene>
    <name evidence="1" type="ORF">UFOPK1419_00212</name>
</gene>
<reference evidence="1" key="1">
    <citation type="submission" date="2020-05" db="EMBL/GenBank/DDBJ databases">
        <authorList>
            <person name="Chiriac C."/>
            <person name="Salcher M."/>
            <person name="Ghai R."/>
            <person name="Kavagutti S V."/>
        </authorList>
    </citation>
    <scope>NUCLEOTIDE SEQUENCE</scope>
</reference>